<feature type="compositionally biased region" description="Acidic residues" evidence="1">
    <location>
        <begin position="84"/>
        <end position="106"/>
    </location>
</feature>
<name>A0A9P6A4L8_PLEER</name>
<gene>
    <name evidence="2" type="ORF">BDN71DRAFT_1428564</name>
</gene>
<evidence type="ECO:0000313" key="3">
    <source>
        <dbReference type="Proteomes" id="UP000807025"/>
    </source>
</evidence>
<keyword evidence="3" id="KW-1185">Reference proteome</keyword>
<evidence type="ECO:0000313" key="2">
    <source>
        <dbReference type="EMBL" id="KAF9498947.1"/>
    </source>
</evidence>
<dbReference type="AlphaFoldDB" id="A0A9P6A4L8"/>
<proteinExistence type="predicted"/>
<dbReference type="EMBL" id="MU154535">
    <property type="protein sequence ID" value="KAF9498947.1"/>
    <property type="molecule type" value="Genomic_DNA"/>
</dbReference>
<feature type="region of interest" description="Disordered" evidence="1">
    <location>
        <begin position="84"/>
        <end position="107"/>
    </location>
</feature>
<reference evidence="2" key="1">
    <citation type="submission" date="2020-11" db="EMBL/GenBank/DDBJ databases">
        <authorList>
            <consortium name="DOE Joint Genome Institute"/>
            <person name="Ahrendt S."/>
            <person name="Riley R."/>
            <person name="Andreopoulos W."/>
            <person name="Labutti K."/>
            <person name="Pangilinan J."/>
            <person name="Ruiz-Duenas F.J."/>
            <person name="Barrasa J.M."/>
            <person name="Sanchez-Garcia M."/>
            <person name="Camarero S."/>
            <person name="Miyauchi S."/>
            <person name="Serrano A."/>
            <person name="Linde D."/>
            <person name="Babiker R."/>
            <person name="Drula E."/>
            <person name="Ayuso-Fernandez I."/>
            <person name="Pacheco R."/>
            <person name="Padilla G."/>
            <person name="Ferreira P."/>
            <person name="Barriuso J."/>
            <person name="Kellner H."/>
            <person name="Castanera R."/>
            <person name="Alfaro M."/>
            <person name="Ramirez L."/>
            <person name="Pisabarro A.G."/>
            <person name="Kuo A."/>
            <person name="Tritt A."/>
            <person name="Lipzen A."/>
            <person name="He G."/>
            <person name="Yan M."/>
            <person name="Ng V."/>
            <person name="Cullen D."/>
            <person name="Martin F."/>
            <person name="Rosso M.-N."/>
            <person name="Henrissat B."/>
            <person name="Hibbett D."/>
            <person name="Martinez A.T."/>
            <person name="Grigoriev I.V."/>
        </authorList>
    </citation>
    <scope>NUCLEOTIDE SEQUENCE</scope>
    <source>
        <strain evidence="2">ATCC 90797</strain>
    </source>
</reference>
<evidence type="ECO:0000256" key="1">
    <source>
        <dbReference type="SAM" id="MobiDB-lite"/>
    </source>
</evidence>
<accession>A0A9P6A4L8</accession>
<protein>
    <submittedName>
        <fullName evidence="2">Uncharacterized protein</fullName>
    </submittedName>
</protein>
<organism evidence="2 3">
    <name type="scientific">Pleurotus eryngii</name>
    <name type="common">Boletus of the steppes</name>
    <dbReference type="NCBI Taxonomy" id="5323"/>
    <lineage>
        <taxon>Eukaryota</taxon>
        <taxon>Fungi</taxon>
        <taxon>Dikarya</taxon>
        <taxon>Basidiomycota</taxon>
        <taxon>Agaricomycotina</taxon>
        <taxon>Agaricomycetes</taxon>
        <taxon>Agaricomycetidae</taxon>
        <taxon>Agaricales</taxon>
        <taxon>Pleurotineae</taxon>
        <taxon>Pleurotaceae</taxon>
        <taxon>Pleurotus</taxon>
    </lineage>
</organism>
<sequence>MQNDMVSMDPSSNEKLTFYLYSLFLLSQNKTYDDLNEISVGCLREEPDNSSKAIITWVKNQALHGELTVRRTDKQLPFKGLEDGFDVEGNDEASSMEDTNFDDEGESGSLNFTPFSQRFLDIRGG</sequence>
<dbReference type="Proteomes" id="UP000807025">
    <property type="component" value="Unassembled WGS sequence"/>
</dbReference>
<comment type="caution">
    <text evidence="2">The sequence shown here is derived from an EMBL/GenBank/DDBJ whole genome shotgun (WGS) entry which is preliminary data.</text>
</comment>